<dbReference type="RefSeq" id="WP_117580660.1">
    <property type="nucleotide sequence ID" value="NZ_QUSL01000004.1"/>
</dbReference>
<accession>A0A3E3EHL3</accession>
<name>A0A3E3EHL3_9FIRM</name>
<evidence type="ECO:0000313" key="2">
    <source>
        <dbReference type="Proteomes" id="UP000261032"/>
    </source>
</evidence>
<organism evidence="1 2">
    <name type="scientific">Thomasclavelia ramosa</name>
    <dbReference type="NCBI Taxonomy" id="1547"/>
    <lineage>
        <taxon>Bacteria</taxon>
        <taxon>Bacillati</taxon>
        <taxon>Bacillota</taxon>
        <taxon>Erysipelotrichia</taxon>
        <taxon>Erysipelotrichales</taxon>
        <taxon>Coprobacillaceae</taxon>
        <taxon>Thomasclavelia</taxon>
    </lineage>
</organism>
<sequence>MLIKKSYEPFLYKFLAIAKDIFKKTGSKNIVIFGDGEKLKFIANNYAGIFDYHTEKFDREMYDFKDAAYEISLLPNDDIKLEKLEFYPCSDEYLSSVKEFFVNTDYFATHVFELDSGDECKIAKIVTLSEAWLCDDDLKFINKLKKFDVYVCSDRDSFNDRVGNEWNAEYILCNEAVEFDNGYTTASITLIFNTRYNPRKSEAVQQKINFEKDDDLASEIMDKIEELPEKVTVEVVGNDTYVEEKELDNLMSEAEKLEEEFEDDFDPMLA</sequence>
<reference evidence="1 2" key="1">
    <citation type="submission" date="2018-08" db="EMBL/GenBank/DDBJ databases">
        <title>A genome reference for cultivated species of the human gut microbiota.</title>
        <authorList>
            <person name="Zou Y."/>
            <person name="Xue W."/>
            <person name="Luo G."/>
        </authorList>
    </citation>
    <scope>NUCLEOTIDE SEQUENCE [LARGE SCALE GENOMIC DNA]</scope>
    <source>
        <strain evidence="1 2">OM06-4</strain>
    </source>
</reference>
<dbReference type="AlphaFoldDB" id="A0A3E3EHL3"/>
<comment type="caution">
    <text evidence="1">The sequence shown here is derived from an EMBL/GenBank/DDBJ whole genome shotgun (WGS) entry which is preliminary data.</text>
</comment>
<proteinExistence type="predicted"/>
<gene>
    <name evidence="1" type="ORF">DXB93_04170</name>
</gene>
<evidence type="ECO:0000313" key="1">
    <source>
        <dbReference type="EMBL" id="RGD86711.1"/>
    </source>
</evidence>
<dbReference type="Proteomes" id="UP000261032">
    <property type="component" value="Unassembled WGS sequence"/>
</dbReference>
<protein>
    <submittedName>
        <fullName evidence="1">Uncharacterized protein</fullName>
    </submittedName>
</protein>
<dbReference type="EMBL" id="QUSL01000004">
    <property type="protein sequence ID" value="RGD86711.1"/>
    <property type="molecule type" value="Genomic_DNA"/>
</dbReference>